<comment type="caution">
    <text evidence="2">The sequence shown here is derived from an EMBL/GenBank/DDBJ whole genome shotgun (WGS) entry which is preliminary data.</text>
</comment>
<keyword evidence="3" id="KW-1185">Reference proteome</keyword>
<gene>
    <name evidence="2" type="ORF">Pcinc_040379</name>
</gene>
<dbReference type="AlphaFoldDB" id="A0AAE1EKW0"/>
<dbReference type="EMBL" id="JAWQEG010007115">
    <property type="protein sequence ID" value="KAK3853061.1"/>
    <property type="molecule type" value="Genomic_DNA"/>
</dbReference>
<sequence>CHCFPYLWPLYNSCQQCKVIHKVGSLRLSVLKIGGLYQNAITTSLGRGKVNTRHHNFQHIKLTHQHHGTSEYGESSLKGRVDTVTS</sequence>
<name>A0AAE1EKW0_PETCI</name>
<dbReference type="Proteomes" id="UP001286313">
    <property type="component" value="Unassembled WGS sequence"/>
</dbReference>
<feature type="compositionally biased region" description="Basic and acidic residues" evidence="1">
    <location>
        <begin position="77"/>
        <end position="86"/>
    </location>
</feature>
<accession>A0AAE1EKW0</accession>
<feature type="region of interest" description="Disordered" evidence="1">
    <location>
        <begin position="67"/>
        <end position="86"/>
    </location>
</feature>
<proteinExistence type="predicted"/>
<evidence type="ECO:0000313" key="3">
    <source>
        <dbReference type="Proteomes" id="UP001286313"/>
    </source>
</evidence>
<feature type="non-terminal residue" evidence="2">
    <location>
        <position position="1"/>
    </location>
</feature>
<evidence type="ECO:0000313" key="2">
    <source>
        <dbReference type="EMBL" id="KAK3853061.1"/>
    </source>
</evidence>
<reference evidence="2" key="1">
    <citation type="submission" date="2023-10" db="EMBL/GenBank/DDBJ databases">
        <title>Genome assemblies of two species of porcelain crab, Petrolisthes cinctipes and Petrolisthes manimaculis (Anomura: Porcellanidae).</title>
        <authorList>
            <person name="Angst P."/>
        </authorList>
    </citation>
    <scope>NUCLEOTIDE SEQUENCE</scope>
    <source>
        <strain evidence="2">PB745_01</strain>
        <tissue evidence="2">Gill</tissue>
    </source>
</reference>
<evidence type="ECO:0000256" key="1">
    <source>
        <dbReference type="SAM" id="MobiDB-lite"/>
    </source>
</evidence>
<organism evidence="2 3">
    <name type="scientific">Petrolisthes cinctipes</name>
    <name type="common">Flat porcelain crab</name>
    <dbReference type="NCBI Taxonomy" id="88211"/>
    <lineage>
        <taxon>Eukaryota</taxon>
        <taxon>Metazoa</taxon>
        <taxon>Ecdysozoa</taxon>
        <taxon>Arthropoda</taxon>
        <taxon>Crustacea</taxon>
        <taxon>Multicrustacea</taxon>
        <taxon>Malacostraca</taxon>
        <taxon>Eumalacostraca</taxon>
        <taxon>Eucarida</taxon>
        <taxon>Decapoda</taxon>
        <taxon>Pleocyemata</taxon>
        <taxon>Anomura</taxon>
        <taxon>Galatheoidea</taxon>
        <taxon>Porcellanidae</taxon>
        <taxon>Petrolisthes</taxon>
    </lineage>
</organism>
<protein>
    <submittedName>
        <fullName evidence="2">Uncharacterized protein</fullName>
    </submittedName>
</protein>